<reference evidence="2" key="1">
    <citation type="journal article" date="2024" name="Environ. Microbiol. Rep.">
        <title>Hiding in plain sight: The discovery of complete genomes of 11 hypothetical spindle-shaped viruses that putatively infect mesophilic ammonia-oxidizing archaea.</title>
        <authorList>
            <person name="Ni Y."/>
            <person name="Xu T."/>
            <person name="Yan S."/>
            <person name="Chen L."/>
            <person name="Wang Y."/>
        </authorList>
    </citation>
    <scope>NUCLEOTIDE SEQUENCE</scope>
    <source>
        <strain evidence="3">NTT1</strain>
        <strain evidence="2">NTT2</strain>
    </source>
</reference>
<accession>A0AAT9J748</accession>
<dbReference type="EMBL" id="BK067791">
    <property type="protein sequence ID" value="DBA52175.1"/>
    <property type="molecule type" value="Genomic_DNA"/>
</dbReference>
<protein>
    <submittedName>
        <fullName evidence="2">ORF27</fullName>
    </submittedName>
    <submittedName>
        <fullName evidence="3">ORF34</fullName>
    </submittedName>
</protein>
<name>A0AAT9J748_9VIRU</name>
<sequence>MEYGTIIVLFLGISIMILPSIYTELLPCSNILNMNQEQANYYLKTNPQYKTTVEAYLDCSGSYTYIPISGFVGGILFIVFAMFTPYLKSNQNIKCFQCKVIHDKEEGTDYNGNWLCKDCLKELTYDK</sequence>
<keyword evidence="1" id="KW-0472">Membrane</keyword>
<keyword evidence="1" id="KW-0812">Transmembrane</keyword>
<dbReference type="EMBL" id="BK067783">
    <property type="protein sequence ID" value="DBA51726.1"/>
    <property type="molecule type" value="Genomic_DNA"/>
</dbReference>
<feature type="transmembrane region" description="Helical" evidence="1">
    <location>
        <begin position="7"/>
        <end position="25"/>
    </location>
</feature>
<feature type="transmembrane region" description="Helical" evidence="1">
    <location>
        <begin position="65"/>
        <end position="87"/>
    </location>
</feature>
<evidence type="ECO:0000313" key="3">
    <source>
        <dbReference type="EMBL" id="DBA52175.1"/>
    </source>
</evidence>
<keyword evidence="1" id="KW-1133">Transmembrane helix</keyword>
<evidence type="ECO:0000256" key="1">
    <source>
        <dbReference type="SAM" id="Phobius"/>
    </source>
</evidence>
<organism evidence="2">
    <name type="scientific">Nitrosopumilaceae spindle-shaped virus</name>
    <dbReference type="NCBI Taxonomy" id="3065433"/>
    <lineage>
        <taxon>Viruses</taxon>
    </lineage>
</organism>
<reference evidence="2" key="2">
    <citation type="submission" date="2024-03" db="EMBL/GenBank/DDBJ databases">
        <authorList>
            <person name="Ni Y."/>
            <person name="Xu T."/>
            <person name="Yan S."/>
            <person name="Chen L."/>
            <person name="Wang Y."/>
        </authorList>
    </citation>
    <scope>NUCLEOTIDE SEQUENCE</scope>
    <source>
        <strain evidence="3">NTT1</strain>
        <strain evidence="2">NTT2</strain>
    </source>
</reference>
<evidence type="ECO:0000313" key="2">
    <source>
        <dbReference type="EMBL" id="DBA51726.1"/>
    </source>
</evidence>
<proteinExistence type="predicted"/>